<evidence type="ECO:0000256" key="1">
    <source>
        <dbReference type="SAM" id="MobiDB-lite"/>
    </source>
</evidence>
<dbReference type="AlphaFoldDB" id="A0A955L3I9"/>
<evidence type="ECO:0000313" key="2">
    <source>
        <dbReference type="EMBL" id="MCA9382282.1"/>
    </source>
</evidence>
<feature type="region of interest" description="Disordered" evidence="1">
    <location>
        <begin position="108"/>
        <end position="127"/>
    </location>
</feature>
<organism evidence="2 3">
    <name type="scientific">Candidatus Dojkabacteria bacterium</name>
    <dbReference type="NCBI Taxonomy" id="2099670"/>
    <lineage>
        <taxon>Bacteria</taxon>
        <taxon>Candidatus Dojkabacteria</taxon>
    </lineage>
</organism>
<name>A0A955L3I9_9BACT</name>
<reference evidence="2" key="2">
    <citation type="journal article" date="2021" name="Microbiome">
        <title>Successional dynamics and alternative stable states in a saline activated sludge microbial community over 9 years.</title>
        <authorList>
            <person name="Wang Y."/>
            <person name="Ye J."/>
            <person name="Ju F."/>
            <person name="Liu L."/>
            <person name="Boyd J.A."/>
            <person name="Deng Y."/>
            <person name="Parks D.H."/>
            <person name="Jiang X."/>
            <person name="Yin X."/>
            <person name="Woodcroft B.J."/>
            <person name="Tyson G.W."/>
            <person name="Hugenholtz P."/>
            <person name="Polz M.F."/>
            <person name="Zhang T."/>
        </authorList>
    </citation>
    <scope>NUCLEOTIDE SEQUENCE</scope>
    <source>
        <strain evidence="2">HKST-UBA10</strain>
    </source>
</reference>
<comment type="caution">
    <text evidence="2">The sequence shown here is derived from an EMBL/GenBank/DDBJ whole genome shotgun (WGS) entry which is preliminary data.</text>
</comment>
<gene>
    <name evidence="2" type="ORF">KC660_02640</name>
</gene>
<proteinExistence type="predicted"/>
<dbReference type="EMBL" id="JAGQLG010000099">
    <property type="protein sequence ID" value="MCA9382282.1"/>
    <property type="molecule type" value="Genomic_DNA"/>
</dbReference>
<dbReference type="Proteomes" id="UP000782843">
    <property type="component" value="Unassembled WGS sequence"/>
</dbReference>
<sequence length="386" mass="39968">MGDTLDHPGGRLAIGADGNVVYANASANSIHDGWETHKSRLPALALSVGLMAVVAGCAANVPAAEVAAVQVAAGNEGSPNTKQVVATDAELVPADAPIVVAPIEEVVEPTAEVSDTQPTESAETTEVEKSAVEVETDEPIEKLEVVAKPTPNETATLEAVAGGPPIGGVGGAPEGGTQPEPGVGVDAQADPVITVVDEGYFEIEGIKVFGSWQDAGVLEVRPQGDGSVIVNDGEVDPSTLEKAYKFPGTDKVAYSNNVVEFKFKITGDGGEKLTIYNVLAQGTLMAIVRNGDATYLVVDCGGTKWGFPTSEYTKFYKHDALKEDLTSDTELLGFGEEGMVNLSDPNGGSEVIVSLQYNGPNNNGKGLVDEGMTEVYELEEPAGGKP</sequence>
<reference evidence="2" key="1">
    <citation type="submission" date="2020-04" db="EMBL/GenBank/DDBJ databases">
        <authorList>
            <person name="Zhang T."/>
        </authorList>
    </citation>
    <scope>NUCLEOTIDE SEQUENCE</scope>
    <source>
        <strain evidence="2">HKST-UBA10</strain>
    </source>
</reference>
<accession>A0A955L3I9</accession>
<feature type="compositionally biased region" description="Polar residues" evidence="1">
    <location>
        <begin position="114"/>
        <end position="124"/>
    </location>
</feature>
<evidence type="ECO:0000313" key="3">
    <source>
        <dbReference type="Proteomes" id="UP000782843"/>
    </source>
</evidence>
<protein>
    <submittedName>
        <fullName evidence="2">Uncharacterized protein</fullName>
    </submittedName>
</protein>